<dbReference type="PANTHER" id="PTHR37299">
    <property type="entry name" value="TRANSCRIPTIONAL REGULATOR-RELATED"/>
    <property type="match status" value="1"/>
</dbReference>
<evidence type="ECO:0000256" key="1">
    <source>
        <dbReference type="ARBA" id="ARBA00023012"/>
    </source>
</evidence>
<keyword evidence="3" id="KW-0238">DNA-binding</keyword>
<dbReference type="GO" id="GO:0003677">
    <property type="term" value="F:DNA binding"/>
    <property type="evidence" value="ECO:0007669"/>
    <property type="project" value="UniProtKB-KW"/>
</dbReference>
<proteinExistence type="predicted"/>
<keyword evidence="4" id="KW-1185">Reference proteome</keyword>
<dbReference type="Proteomes" id="UP001624684">
    <property type="component" value="Unassembled WGS sequence"/>
</dbReference>
<name>A0ABW8U6H5_9GAMM</name>
<protein>
    <submittedName>
        <fullName evidence="3">LytTR family transcriptional regulator DNA-binding domain-containing protein</fullName>
    </submittedName>
</protein>
<organism evidence="3 4">
    <name type="scientific">Moraxella oculi</name>
    <dbReference type="NCBI Taxonomy" id="2940516"/>
    <lineage>
        <taxon>Bacteria</taxon>
        <taxon>Pseudomonadati</taxon>
        <taxon>Pseudomonadota</taxon>
        <taxon>Gammaproteobacteria</taxon>
        <taxon>Moraxellales</taxon>
        <taxon>Moraxellaceae</taxon>
        <taxon>Moraxella</taxon>
    </lineage>
</organism>
<dbReference type="Gene3D" id="2.40.50.1020">
    <property type="entry name" value="LytTr DNA-binding domain"/>
    <property type="match status" value="1"/>
</dbReference>
<gene>
    <name evidence="3" type="ORF">ACJHVH_06965</name>
</gene>
<feature type="domain" description="HTH LytTR-type" evidence="2">
    <location>
        <begin position="127"/>
        <end position="226"/>
    </location>
</feature>
<dbReference type="SMART" id="SM00850">
    <property type="entry name" value="LytTR"/>
    <property type="match status" value="1"/>
</dbReference>
<evidence type="ECO:0000313" key="3">
    <source>
        <dbReference type="EMBL" id="MFL1732733.1"/>
    </source>
</evidence>
<evidence type="ECO:0000313" key="4">
    <source>
        <dbReference type="Proteomes" id="UP001624684"/>
    </source>
</evidence>
<keyword evidence="1" id="KW-0902">Two-component regulatory system</keyword>
<dbReference type="RefSeq" id="WP_407069280.1">
    <property type="nucleotide sequence ID" value="NZ_JBJJXE010000010.1"/>
</dbReference>
<sequence>MKILLLSTHDGLIHHVKLTLHDSGHSLTIVNTANDAIAKIQLDLPAVIMLDINSVNTDAVVKTLGQHHASRPAIVVFSRHQAPSFELLSLGVHGFGQYDDNHPPPVLNILTQLQRPTLAQQQDKPTIITRTHHGTERIMIEHILYCQAEHKYTKIHHQYGTTLINDSLKSLQSTHPDEFIRIHRNTLVSIRHIQAINGKSLTIYGMATPLTISRRCLPKLLSKFIKYQYLS</sequence>
<dbReference type="Pfam" id="PF04397">
    <property type="entry name" value="LytTR"/>
    <property type="match status" value="1"/>
</dbReference>
<dbReference type="InterPro" id="IPR007492">
    <property type="entry name" value="LytTR_DNA-bd_dom"/>
</dbReference>
<dbReference type="PROSITE" id="PS50930">
    <property type="entry name" value="HTH_LYTTR"/>
    <property type="match status" value="1"/>
</dbReference>
<dbReference type="InterPro" id="IPR046947">
    <property type="entry name" value="LytR-like"/>
</dbReference>
<evidence type="ECO:0000259" key="2">
    <source>
        <dbReference type="PROSITE" id="PS50930"/>
    </source>
</evidence>
<dbReference type="SUPFAM" id="SSF52172">
    <property type="entry name" value="CheY-like"/>
    <property type="match status" value="1"/>
</dbReference>
<dbReference type="InterPro" id="IPR011006">
    <property type="entry name" value="CheY-like_superfamily"/>
</dbReference>
<reference evidence="3 4" key="1">
    <citation type="submission" date="2024-11" db="EMBL/GenBank/DDBJ databases">
        <title>First Report of Moraxella oculi in Brazil in an Infectious Bovine Keratoconjunctivitis Outbreak.</title>
        <authorList>
            <person name="Carvalho C.V."/>
            <person name="Domingues R."/>
            <person name="Coutinho C."/>
            <person name="Honorio N.T.B.S."/>
            <person name="Faza D.R.L.R."/>
            <person name="Carvalho W.A."/>
            <person name="Machado A.B.F."/>
            <person name="Martins M.F."/>
            <person name="Gaspar E.B."/>
        </authorList>
    </citation>
    <scope>NUCLEOTIDE SEQUENCE [LARGE SCALE GENOMIC DNA]</scope>
    <source>
        <strain evidence="3 4">2117LE</strain>
    </source>
</reference>
<dbReference type="PANTHER" id="PTHR37299:SF1">
    <property type="entry name" value="STAGE 0 SPORULATION PROTEIN A HOMOLOG"/>
    <property type="match status" value="1"/>
</dbReference>
<accession>A0ABW8U6H5</accession>
<comment type="caution">
    <text evidence="3">The sequence shown here is derived from an EMBL/GenBank/DDBJ whole genome shotgun (WGS) entry which is preliminary data.</text>
</comment>
<dbReference type="EMBL" id="JBJJXE010000010">
    <property type="protein sequence ID" value="MFL1732733.1"/>
    <property type="molecule type" value="Genomic_DNA"/>
</dbReference>